<reference evidence="2 3" key="1">
    <citation type="submission" date="2023-07" db="EMBL/GenBank/DDBJ databases">
        <title>Functional and genomic diversity of the sorghum phyllosphere microbiome.</title>
        <authorList>
            <person name="Shade A."/>
        </authorList>
    </citation>
    <scope>NUCLEOTIDE SEQUENCE [LARGE SCALE GENOMIC DNA]</scope>
    <source>
        <strain evidence="2 3">SORGH_AS_1064</strain>
    </source>
</reference>
<dbReference type="RefSeq" id="WP_307446945.1">
    <property type="nucleotide sequence ID" value="NZ_JAUTAL010000001.1"/>
</dbReference>
<sequence>MHEQLAQYISSKITVSEDELKMIISYFSPMKLKKNELLVTHGQTSQRTFFVGHGCLRIFFINKDGQEATRYFAFENQFATALVSFITGETSEEFIQAVEHSEILYIRHQDFHHLLEMIPQWEKFYRYYLEHAYVNNTKRLMSFLTQDATEKYRMLLEENPDIVRRLPNKMVASFLNISHETLSRVKSKV</sequence>
<dbReference type="SUPFAM" id="SSF51206">
    <property type="entry name" value="cAMP-binding domain-like"/>
    <property type="match status" value="1"/>
</dbReference>
<evidence type="ECO:0000313" key="3">
    <source>
        <dbReference type="Proteomes" id="UP001225072"/>
    </source>
</evidence>
<keyword evidence="3" id="KW-1185">Reference proteome</keyword>
<gene>
    <name evidence="2" type="ORF">QE404_000873</name>
</gene>
<dbReference type="Proteomes" id="UP001225072">
    <property type="component" value="Unassembled WGS sequence"/>
</dbReference>
<comment type="caution">
    <text evidence="2">The sequence shown here is derived from an EMBL/GenBank/DDBJ whole genome shotgun (WGS) entry which is preliminary data.</text>
</comment>
<name>A0ABU0TF97_9FLAO</name>
<proteinExistence type="predicted"/>
<protein>
    <submittedName>
        <fullName evidence="2">CRP-like cAMP-binding protein</fullName>
    </submittedName>
</protein>
<evidence type="ECO:0000259" key="1">
    <source>
        <dbReference type="PROSITE" id="PS50042"/>
    </source>
</evidence>
<organism evidence="2 3">
    <name type="scientific">Chryseobacterium camelliae</name>
    <dbReference type="NCBI Taxonomy" id="1265445"/>
    <lineage>
        <taxon>Bacteria</taxon>
        <taxon>Pseudomonadati</taxon>
        <taxon>Bacteroidota</taxon>
        <taxon>Flavobacteriia</taxon>
        <taxon>Flavobacteriales</taxon>
        <taxon>Weeksellaceae</taxon>
        <taxon>Chryseobacterium group</taxon>
        <taxon>Chryseobacterium</taxon>
    </lineage>
</organism>
<dbReference type="CDD" id="cd00038">
    <property type="entry name" value="CAP_ED"/>
    <property type="match status" value="1"/>
</dbReference>
<dbReference type="Gene3D" id="2.60.120.10">
    <property type="entry name" value="Jelly Rolls"/>
    <property type="match status" value="1"/>
</dbReference>
<dbReference type="EMBL" id="JAUTAL010000001">
    <property type="protein sequence ID" value="MDQ1095726.1"/>
    <property type="molecule type" value="Genomic_DNA"/>
</dbReference>
<feature type="domain" description="Cyclic nucleotide-binding" evidence="1">
    <location>
        <begin position="15"/>
        <end position="115"/>
    </location>
</feature>
<dbReference type="PROSITE" id="PS50042">
    <property type="entry name" value="CNMP_BINDING_3"/>
    <property type="match status" value="1"/>
</dbReference>
<dbReference type="InterPro" id="IPR018490">
    <property type="entry name" value="cNMP-bd_dom_sf"/>
</dbReference>
<dbReference type="Pfam" id="PF00027">
    <property type="entry name" value="cNMP_binding"/>
    <property type="match status" value="1"/>
</dbReference>
<dbReference type="InterPro" id="IPR000595">
    <property type="entry name" value="cNMP-bd_dom"/>
</dbReference>
<accession>A0ABU0TF97</accession>
<evidence type="ECO:0000313" key="2">
    <source>
        <dbReference type="EMBL" id="MDQ1095726.1"/>
    </source>
</evidence>
<dbReference type="InterPro" id="IPR014710">
    <property type="entry name" value="RmlC-like_jellyroll"/>
</dbReference>